<dbReference type="GO" id="GO:0016298">
    <property type="term" value="F:lipase activity"/>
    <property type="evidence" value="ECO:0007669"/>
    <property type="project" value="TreeGrafter"/>
</dbReference>
<dbReference type="PANTHER" id="PTHR45792:SF8">
    <property type="entry name" value="DIACYLGLYCEROL LIPASE-ALPHA"/>
    <property type="match status" value="1"/>
</dbReference>
<evidence type="ECO:0000256" key="6">
    <source>
        <dbReference type="ARBA" id="ARBA00022723"/>
    </source>
</evidence>
<evidence type="ECO:0000256" key="11">
    <source>
        <dbReference type="ARBA" id="ARBA00023098"/>
    </source>
</evidence>
<dbReference type="PANTHER" id="PTHR45792">
    <property type="entry name" value="DIACYLGLYCEROL LIPASE HOMOLOG-RELATED"/>
    <property type="match status" value="1"/>
</dbReference>
<dbReference type="Gene3D" id="3.40.50.1820">
    <property type="entry name" value="alpha/beta hydrolase"/>
    <property type="match status" value="1"/>
</dbReference>
<sequence length="570" mass="63827">MAAATKTAEKEATRSDLAMIDIQGQLHDLRLDMRRLQVNGLAGNLFFWWVHPVKFLADPVFEVAELIVPAVSSKVPFADVLVDVTLGVTEAVAHAVFGVTASTGLISSNKELEDVRTLSQLQALKDQSDVMKEKFLNALYEEAGKKQFLLGVHESAFQSTSTHRDELLELMYQGYSALYNFANDAGIFEEAQEMGHRFIENKALLGVIQQADLNKMKKERFEEMLMDNQTVAKRQILDKFPLQEAAYFMKFATAAYGDNGIKSSKIDNEHEFDWRKGDMTATRVSEHTGIPTNDLVSFDVKYDGDIQQLRHFVALDHKRKKVVLAIRGTYTHREAMIDFNGYSRDFMGGESHAAISIMAERLWDAVGDNVIGWMDKYQDYELIVCGHSLGGGSTCVVNLLLHADERMQGRKWRAFAYASPPVCVPLANVAKEAQTCVNYINQYDGVPFLSGDSVRHQLAMIAAVNQADLSLIQRGRILLGLDSVDDSLIAKIHDIQRKPHPVAKPGFPSHMAVPAMGNVWMVPDKAIGNHQYKAVIADSVKMSETGIFIHKDDLADHLPARYEYVFKRVR</sequence>
<feature type="domain" description="Fungal lipase-type" evidence="15">
    <location>
        <begin position="323"/>
        <end position="451"/>
    </location>
</feature>
<dbReference type="InterPro" id="IPR029058">
    <property type="entry name" value="AB_hydrolase_fold"/>
</dbReference>
<protein>
    <recommendedName>
        <fullName evidence="14">sn-1-specific diacylglycerol lipase</fullName>
        <ecNumber evidence="14">3.1.1.116</ecNumber>
    </recommendedName>
</protein>
<evidence type="ECO:0000256" key="13">
    <source>
        <dbReference type="ARBA" id="ARBA00024531"/>
    </source>
</evidence>
<evidence type="ECO:0000256" key="10">
    <source>
        <dbReference type="ARBA" id="ARBA00022989"/>
    </source>
</evidence>
<keyword evidence="6" id="KW-0479">Metal-binding</keyword>
<keyword evidence="3" id="KW-1003">Cell membrane</keyword>
<dbReference type="OrthoDB" id="438440at2759"/>
<evidence type="ECO:0000313" key="17">
    <source>
        <dbReference type="Proteomes" id="UP001153069"/>
    </source>
</evidence>
<keyword evidence="4" id="KW-0597">Phosphoprotein</keyword>
<evidence type="ECO:0000256" key="12">
    <source>
        <dbReference type="ARBA" id="ARBA00023136"/>
    </source>
</evidence>
<proteinExistence type="predicted"/>
<evidence type="ECO:0000256" key="3">
    <source>
        <dbReference type="ARBA" id="ARBA00022475"/>
    </source>
</evidence>
<comment type="catalytic activity">
    <reaction evidence="13">
        <text>a 1,2-diacyl-sn-glycerol + H2O = a 2-acylglycerol + a fatty acid + H(+)</text>
        <dbReference type="Rhea" id="RHEA:33275"/>
        <dbReference type="ChEBI" id="CHEBI:15377"/>
        <dbReference type="ChEBI" id="CHEBI:15378"/>
        <dbReference type="ChEBI" id="CHEBI:17389"/>
        <dbReference type="ChEBI" id="CHEBI:17815"/>
        <dbReference type="ChEBI" id="CHEBI:28868"/>
        <dbReference type="EC" id="3.1.1.116"/>
    </reaction>
    <physiologicalReaction direction="left-to-right" evidence="13">
        <dbReference type="Rhea" id="RHEA:33276"/>
    </physiologicalReaction>
</comment>
<evidence type="ECO:0000256" key="7">
    <source>
        <dbReference type="ARBA" id="ARBA00022801"/>
    </source>
</evidence>
<dbReference type="AlphaFoldDB" id="A0A9N8EMT6"/>
<reference evidence="16" key="1">
    <citation type="submission" date="2020-06" db="EMBL/GenBank/DDBJ databases">
        <authorList>
            <consortium name="Plant Systems Biology data submission"/>
        </authorList>
    </citation>
    <scope>NUCLEOTIDE SEQUENCE</scope>
    <source>
        <strain evidence="16">D6</strain>
    </source>
</reference>
<evidence type="ECO:0000256" key="9">
    <source>
        <dbReference type="ARBA" id="ARBA00022963"/>
    </source>
</evidence>
<comment type="subcellular location">
    <subcellularLocation>
        <location evidence="2">Cell membrane</location>
        <topology evidence="2">Multi-pass membrane protein</topology>
    </subcellularLocation>
</comment>
<dbReference type="EC" id="3.1.1.116" evidence="14"/>
<organism evidence="16 17">
    <name type="scientific">Seminavis robusta</name>
    <dbReference type="NCBI Taxonomy" id="568900"/>
    <lineage>
        <taxon>Eukaryota</taxon>
        <taxon>Sar</taxon>
        <taxon>Stramenopiles</taxon>
        <taxon>Ochrophyta</taxon>
        <taxon>Bacillariophyta</taxon>
        <taxon>Bacillariophyceae</taxon>
        <taxon>Bacillariophycidae</taxon>
        <taxon>Naviculales</taxon>
        <taxon>Naviculaceae</taxon>
        <taxon>Seminavis</taxon>
    </lineage>
</organism>
<evidence type="ECO:0000256" key="1">
    <source>
        <dbReference type="ARBA" id="ARBA00001913"/>
    </source>
</evidence>
<dbReference type="InterPro" id="IPR002921">
    <property type="entry name" value="Fungal_lipase-type"/>
</dbReference>
<evidence type="ECO:0000256" key="5">
    <source>
        <dbReference type="ARBA" id="ARBA00022692"/>
    </source>
</evidence>
<keyword evidence="11" id="KW-0443">Lipid metabolism</keyword>
<dbReference type="InterPro" id="IPR052214">
    <property type="entry name" value="DAG_Lipase-Related"/>
</dbReference>
<dbReference type="CDD" id="cd00519">
    <property type="entry name" value="Lipase_3"/>
    <property type="match status" value="1"/>
</dbReference>
<evidence type="ECO:0000256" key="4">
    <source>
        <dbReference type="ARBA" id="ARBA00022553"/>
    </source>
</evidence>
<dbReference type="GO" id="GO:0005886">
    <property type="term" value="C:plasma membrane"/>
    <property type="evidence" value="ECO:0007669"/>
    <property type="project" value="UniProtKB-SubCell"/>
</dbReference>
<evidence type="ECO:0000313" key="16">
    <source>
        <dbReference type="EMBL" id="CAB9522211.1"/>
    </source>
</evidence>
<name>A0A9N8EMT6_9STRA</name>
<comment type="cofactor">
    <cofactor evidence="1">
        <name>Ca(2+)</name>
        <dbReference type="ChEBI" id="CHEBI:29108"/>
    </cofactor>
</comment>
<keyword evidence="17" id="KW-1185">Reference proteome</keyword>
<keyword evidence="7" id="KW-0378">Hydrolase</keyword>
<evidence type="ECO:0000256" key="2">
    <source>
        <dbReference type="ARBA" id="ARBA00004651"/>
    </source>
</evidence>
<accession>A0A9N8EMT6</accession>
<dbReference type="SUPFAM" id="SSF53474">
    <property type="entry name" value="alpha/beta-Hydrolases"/>
    <property type="match status" value="1"/>
</dbReference>
<evidence type="ECO:0000256" key="14">
    <source>
        <dbReference type="ARBA" id="ARBA00026104"/>
    </source>
</evidence>
<dbReference type="Pfam" id="PF01764">
    <property type="entry name" value="Lipase_3"/>
    <property type="match status" value="1"/>
</dbReference>
<gene>
    <name evidence="16" type="ORF">SEMRO_1278_G258770.1</name>
</gene>
<comment type="caution">
    <text evidence="16">The sequence shown here is derived from an EMBL/GenBank/DDBJ whole genome shotgun (WGS) entry which is preliminary data.</text>
</comment>
<dbReference type="GO" id="GO:0046872">
    <property type="term" value="F:metal ion binding"/>
    <property type="evidence" value="ECO:0007669"/>
    <property type="project" value="UniProtKB-KW"/>
</dbReference>
<keyword evidence="9" id="KW-0442">Lipid degradation</keyword>
<keyword evidence="10" id="KW-1133">Transmembrane helix</keyword>
<dbReference type="GO" id="GO:0016042">
    <property type="term" value="P:lipid catabolic process"/>
    <property type="evidence" value="ECO:0007669"/>
    <property type="project" value="UniProtKB-KW"/>
</dbReference>
<evidence type="ECO:0000259" key="15">
    <source>
        <dbReference type="Pfam" id="PF01764"/>
    </source>
</evidence>
<keyword evidence="12" id="KW-0472">Membrane</keyword>
<dbReference type="EMBL" id="CAICTM010001276">
    <property type="protein sequence ID" value="CAB9522211.1"/>
    <property type="molecule type" value="Genomic_DNA"/>
</dbReference>
<dbReference type="Proteomes" id="UP001153069">
    <property type="component" value="Unassembled WGS sequence"/>
</dbReference>
<evidence type="ECO:0000256" key="8">
    <source>
        <dbReference type="ARBA" id="ARBA00022837"/>
    </source>
</evidence>
<keyword evidence="5" id="KW-0812">Transmembrane</keyword>
<keyword evidence="8" id="KW-0106">Calcium</keyword>